<proteinExistence type="predicted"/>
<evidence type="ECO:0000313" key="2">
    <source>
        <dbReference type="EMBL" id="KAK3576316.1"/>
    </source>
</evidence>
<reference evidence="2" key="1">
    <citation type="journal article" date="2021" name="Genome Biol. Evol.">
        <title>A High-Quality Reference Genome for a Parasitic Bivalve with Doubly Uniparental Inheritance (Bivalvia: Unionida).</title>
        <authorList>
            <person name="Smith C.H."/>
        </authorList>
    </citation>
    <scope>NUCLEOTIDE SEQUENCE</scope>
    <source>
        <strain evidence="2">CHS0354</strain>
    </source>
</reference>
<feature type="non-terminal residue" evidence="2">
    <location>
        <position position="65"/>
    </location>
</feature>
<dbReference type="Proteomes" id="UP001195483">
    <property type="component" value="Unassembled WGS sequence"/>
</dbReference>
<reference evidence="2" key="3">
    <citation type="submission" date="2023-05" db="EMBL/GenBank/DDBJ databases">
        <authorList>
            <person name="Smith C.H."/>
        </authorList>
    </citation>
    <scope>NUCLEOTIDE SEQUENCE</scope>
    <source>
        <strain evidence="2">CHS0354</strain>
        <tissue evidence="2">Mantle</tissue>
    </source>
</reference>
<evidence type="ECO:0000313" key="3">
    <source>
        <dbReference type="Proteomes" id="UP001195483"/>
    </source>
</evidence>
<organism evidence="2 3">
    <name type="scientific">Potamilus streckersoni</name>
    <dbReference type="NCBI Taxonomy" id="2493646"/>
    <lineage>
        <taxon>Eukaryota</taxon>
        <taxon>Metazoa</taxon>
        <taxon>Spiralia</taxon>
        <taxon>Lophotrochozoa</taxon>
        <taxon>Mollusca</taxon>
        <taxon>Bivalvia</taxon>
        <taxon>Autobranchia</taxon>
        <taxon>Heteroconchia</taxon>
        <taxon>Palaeoheterodonta</taxon>
        <taxon>Unionida</taxon>
        <taxon>Unionoidea</taxon>
        <taxon>Unionidae</taxon>
        <taxon>Ambleminae</taxon>
        <taxon>Lampsilini</taxon>
        <taxon>Potamilus</taxon>
    </lineage>
</organism>
<name>A0AAE0VFX7_9BIVA</name>
<feature type="region of interest" description="Disordered" evidence="1">
    <location>
        <begin position="37"/>
        <end position="65"/>
    </location>
</feature>
<comment type="caution">
    <text evidence="2">The sequence shown here is derived from an EMBL/GenBank/DDBJ whole genome shotgun (WGS) entry which is preliminary data.</text>
</comment>
<protein>
    <submittedName>
        <fullName evidence="2">Uncharacterized protein</fullName>
    </submittedName>
</protein>
<dbReference type="EMBL" id="JAEAOA010001979">
    <property type="protein sequence ID" value="KAK3576316.1"/>
    <property type="molecule type" value="Genomic_DNA"/>
</dbReference>
<accession>A0AAE0VFX7</accession>
<evidence type="ECO:0000256" key="1">
    <source>
        <dbReference type="SAM" id="MobiDB-lite"/>
    </source>
</evidence>
<gene>
    <name evidence="2" type="ORF">CHS0354_034007</name>
</gene>
<sequence length="65" mass="7477">MTKPPKQINSQPKPHLYTMTKLPIQMNTVNPSNILCHDETTNTDEHSQPKPHHYAMTKPPIQMNT</sequence>
<reference evidence="2" key="2">
    <citation type="journal article" date="2021" name="Genome Biol. Evol.">
        <title>Developing a high-quality reference genome for a parasitic bivalve with doubly uniparental inheritance (Bivalvia: Unionida).</title>
        <authorList>
            <person name="Smith C.H."/>
        </authorList>
    </citation>
    <scope>NUCLEOTIDE SEQUENCE</scope>
    <source>
        <strain evidence="2">CHS0354</strain>
        <tissue evidence="2">Mantle</tissue>
    </source>
</reference>
<feature type="compositionally biased region" description="Basic and acidic residues" evidence="1">
    <location>
        <begin position="37"/>
        <end position="48"/>
    </location>
</feature>
<dbReference type="AlphaFoldDB" id="A0AAE0VFX7"/>
<keyword evidence="3" id="KW-1185">Reference proteome</keyword>